<dbReference type="CDD" id="cd23701">
    <property type="entry name" value="At1g26750"/>
    <property type="match status" value="1"/>
</dbReference>
<keyword evidence="4" id="KW-0496">Mitochondrion</keyword>
<dbReference type="InterPro" id="IPR059242">
    <property type="entry name" value="mS23_dom"/>
</dbReference>
<evidence type="ECO:0000313" key="10">
    <source>
        <dbReference type="Proteomes" id="UP000215902"/>
    </source>
</evidence>
<feature type="non-terminal residue" evidence="9">
    <location>
        <position position="1"/>
    </location>
</feature>
<dbReference type="InterPro" id="IPR019520">
    <property type="entry name" value="Ribosomal_mS23_met"/>
</dbReference>
<proteinExistence type="inferred from homology"/>
<comment type="similarity">
    <text evidence="2">Belongs to the mitochondrion-specific ribosomal protein mS23 family.</text>
</comment>
<feature type="region of interest" description="Disordered" evidence="7">
    <location>
        <begin position="135"/>
        <end position="160"/>
    </location>
</feature>
<dbReference type="GO" id="GO:0005739">
    <property type="term" value="C:mitochondrion"/>
    <property type="evidence" value="ECO:0007669"/>
    <property type="project" value="InterPro"/>
</dbReference>
<accession>A0A267G935</accession>
<gene>
    <name evidence="9" type="ORF">BOX15_Mlig022676g1</name>
</gene>
<sequence>YFLIMAGSRLERFTPLFSRISGLIRSGAVAPNGAPLWYDVYARFPPAEEPRFERPVPPQAVRQILYAEDVDRQRQFADGSTSGQLHNLFLLEAPAVAAAPAAAADSSSSTSSASETRLDQRQLAHHLSIVRRLRPDLSGSEQSSLAKQLCLEAEADTKDS</sequence>
<organism evidence="9 10">
    <name type="scientific">Macrostomum lignano</name>
    <dbReference type="NCBI Taxonomy" id="282301"/>
    <lineage>
        <taxon>Eukaryota</taxon>
        <taxon>Metazoa</taxon>
        <taxon>Spiralia</taxon>
        <taxon>Lophotrochozoa</taxon>
        <taxon>Platyhelminthes</taxon>
        <taxon>Rhabditophora</taxon>
        <taxon>Macrostomorpha</taxon>
        <taxon>Macrostomida</taxon>
        <taxon>Macrostomidae</taxon>
        <taxon>Macrostomum</taxon>
    </lineage>
</organism>
<feature type="domain" description="Small ribosomal subunit protein mS23 conserved" evidence="8">
    <location>
        <begin position="6"/>
        <end position="88"/>
    </location>
</feature>
<dbReference type="PANTHER" id="PTHR15925">
    <property type="entry name" value="MITOCHONDRIAL RIBOSOMAL PROTEIN S23"/>
    <property type="match status" value="1"/>
</dbReference>
<dbReference type="Pfam" id="PF10484">
    <property type="entry name" value="MRP-S23"/>
    <property type="match status" value="1"/>
</dbReference>
<evidence type="ECO:0000256" key="3">
    <source>
        <dbReference type="ARBA" id="ARBA00022980"/>
    </source>
</evidence>
<keyword evidence="5" id="KW-0687">Ribonucleoprotein</keyword>
<comment type="caution">
    <text evidence="9">The sequence shown here is derived from an EMBL/GenBank/DDBJ whole genome shotgun (WGS) entry which is preliminary data.</text>
</comment>
<dbReference type="AlphaFoldDB" id="A0A267G935"/>
<evidence type="ECO:0000259" key="8">
    <source>
        <dbReference type="Pfam" id="PF10484"/>
    </source>
</evidence>
<evidence type="ECO:0000256" key="6">
    <source>
        <dbReference type="ARBA" id="ARBA00035137"/>
    </source>
</evidence>
<evidence type="ECO:0000256" key="2">
    <source>
        <dbReference type="ARBA" id="ARBA00009864"/>
    </source>
</evidence>
<evidence type="ECO:0000256" key="1">
    <source>
        <dbReference type="ARBA" id="ARBA00004173"/>
    </source>
</evidence>
<evidence type="ECO:0000256" key="5">
    <source>
        <dbReference type="ARBA" id="ARBA00023274"/>
    </source>
</evidence>
<keyword evidence="3" id="KW-0689">Ribosomal protein</keyword>
<reference evidence="9 10" key="1">
    <citation type="submission" date="2017-06" db="EMBL/GenBank/DDBJ databases">
        <title>A platform for efficient transgenesis in Macrostomum lignano, a flatworm model organism for stem cell research.</title>
        <authorList>
            <person name="Berezikov E."/>
        </authorList>
    </citation>
    <scope>NUCLEOTIDE SEQUENCE [LARGE SCALE GENOMIC DNA]</scope>
    <source>
        <strain evidence="9">DV1</strain>
        <tissue evidence="9">Whole organism</tissue>
    </source>
</reference>
<evidence type="ECO:0000256" key="4">
    <source>
        <dbReference type="ARBA" id="ARBA00023128"/>
    </source>
</evidence>
<dbReference type="OrthoDB" id="10012356at2759"/>
<protein>
    <recommendedName>
        <fullName evidence="6">Small ribosomal subunit protein mS23</fullName>
    </recommendedName>
</protein>
<dbReference type="GO" id="GO:0005840">
    <property type="term" value="C:ribosome"/>
    <property type="evidence" value="ECO:0007669"/>
    <property type="project" value="InterPro"/>
</dbReference>
<dbReference type="GO" id="GO:0006412">
    <property type="term" value="P:translation"/>
    <property type="evidence" value="ECO:0007669"/>
    <property type="project" value="InterPro"/>
</dbReference>
<evidence type="ECO:0000313" key="9">
    <source>
        <dbReference type="EMBL" id="PAA81917.1"/>
    </source>
</evidence>
<dbReference type="GO" id="GO:0003735">
    <property type="term" value="F:structural constituent of ribosome"/>
    <property type="evidence" value="ECO:0007669"/>
    <property type="project" value="InterPro"/>
</dbReference>
<keyword evidence="10" id="KW-1185">Reference proteome</keyword>
<dbReference type="STRING" id="282301.A0A267G935"/>
<evidence type="ECO:0000256" key="7">
    <source>
        <dbReference type="SAM" id="MobiDB-lite"/>
    </source>
</evidence>
<name>A0A267G935_9PLAT</name>
<dbReference type="PANTHER" id="PTHR15925:SF2">
    <property type="entry name" value="SMALL RIBOSOMAL SUBUNIT PROTEIN MS23"/>
    <property type="match status" value="1"/>
</dbReference>
<dbReference type="InterPro" id="IPR023611">
    <property type="entry name" value="mS23_dom_met"/>
</dbReference>
<dbReference type="EMBL" id="NIVC01000507">
    <property type="protein sequence ID" value="PAA81917.1"/>
    <property type="molecule type" value="Genomic_DNA"/>
</dbReference>
<comment type="subcellular location">
    <subcellularLocation>
        <location evidence="1">Mitochondrion</location>
    </subcellularLocation>
</comment>
<dbReference type="Proteomes" id="UP000215902">
    <property type="component" value="Unassembled WGS sequence"/>
</dbReference>